<sequence length="769" mass="85446">MDALKFLVQPLVGGALGGSSSIVDGMKFVVIGGTVETARRVSSNAWSQFINSFYLTAHFSEDDYPYDWLMNWLSHRPEWQRSREFETTTRAVDTLSPEAKDEEDDSETSSDFSSTRTRTRVIFQPTFDSTHTIFYKGHYLHITRSMHPTTQCTVLTVSVVARSHNILKDLVRTARKGYEAASVHKIQLFSADAYGGWRYSDVKHKRPLASVVLEPGVKERVVADARDFLASEKWYSDRGIPFRRGYLLHGIPGSGKSSLIHAIASELELDVYVLSLSAPWMSDDRLQQLLGVVPKGTMVLLEDLDAAFTRSTTREEDEKNASSDSSTAANQESATATTTTFSGRRGRSRLHRSSRTSTKDPKKDKKEKKDKDRLNDVNTLSLSGLLNALDGVAASEGRLLFATTNHIERLDPALRRPGRMDIWVEFKYATRAQAEALYRNFFPCVEGPVWRDGSWVKNTASGGEEEKGDIDNEGSIEGDSEMASAAELASMGLGNMEVRSVKLESECTEEEKEKASSTSSSLLGSLSIGSLWSSSSKSTASESKSPTSPSLVMPSIPPSLSTPAAVPPASPSNAASQLPYSNELRAKTLLDAQTMNKLAALFAEGFPENEFSMAQLQGYLLKHKSQPEVAAHEMTAWVKSERELRVKLAKERAKAKAEREKRAKERKEREKKEKAKEAAEKEKTQNELEEKEKELQAVKKELEEQKKKSGDESKTTEDGDTVVVSKEDGTEDKKEEDKENKDDDEEDGEDDEDDEESSEESSTSDEDDV</sequence>
<accession>A0ACB7IQM6</accession>
<keyword evidence="2" id="KW-1185">Reference proteome</keyword>
<comment type="caution">
    <text evidence="1">The sequence shown here is derived from an EMBL/GenBank/DDBJ whole genome shotgun (WGS) entry which is preliminary data.</text>
</comment>
<proteinExistence type="predicted"/>
<protein>
    <submittedName>
        <fullName evidence="1">Uncharacterized protein</fullName>
    </submittedName>
</protein>
<evidence type="ECO:0000313" key="1">
    <source>
        <dbReference type="EMBL" id="KAG9220270.1"/>
    </source>
</evidence>
<name>A0ACB7IQM6_PLECO</name>
<evidence type="ECO:0000313" key="2">
    <source>
        <dbReference type="Proteomes" id="UP000824881"/>
    </source>
</evidence>
<dbReference type="Proteomes" id="UP000824881">
    <property type="component" value="Unassembled WGS sequence"/>
</dbReference>
<organism evidence="1 2">
    <name type="scientific">Pleurotus cornucopiae</name>
    <name type="common">Cornucopia mushroom</name>
    <dbReference type="NCBI Taxonomy" id="5321"/>
    <lineage>
        <taxon>Eukaryota</taxon>
        <taxon>Fungi</taxon>
        <taxon>Dikarya</taxon>
        <taxon>Basidiomycota</taxon>
        <taxon>Agaricomycotina</taxon>
        <taxon>Agaricomycetes</taxon>
        <taxon>Agaricomycetidae</taxon>
        <taxon>Agaricales</taxon>
        <taxon>Pleurotineae</taxon>
        <taxon>Pleurotaceae</taxon>
        <taxon>Pleurotus</taxon>
    </lineage>
</organism>
<gene>
    <name evidence="1" type="ORF">CCMSSC00406_0006335</name>
</gene>
<dbReference type="EMBL" id="WQMT02000007">
    <property type="protein sequence ID" value="KAG9220270.1"/>
    <property type="molecule type" value="Genomic_DNA"/>
</dbReference>
<reference evidence="1 2" key="1">
    <citation type="journal article" date="2021" name="Appl. Environ. Microbiol.">
        <title>Genetic linkage and physical mapping for an oyster mushroom Pleurotus cornucopiae and QTL analysis for the trait cap color.</title>
        <authorList>
            <person name="Zhang Y."/>
            <person name="Gao W."/>
            <person name="Sonnenberg A."/>
            <person name="Chen Q."/>
            <person name="Zhang J."/>
            <person name="Huang C."/>
        </authorList>
    </citation>
    <scope>NUCLEOTIDE SEQUENCE [LARGE SCALE GENOMIC DNA]</scope>
    <source>
        <strain evidence="1">CCMSSC00406</strain>
    </source>
</reference>